<keyword evidence="3" id="KW-1185">Reference proteome</keyword>
<evidence type="ECO:0000313" key="2">
    <source>
        <dbReference type="EMBL" id="KAI1895947.1"/>
    </source>
</evidence>
<accession>A0A8T3DKQ2</accession>
<dbReference type="Proteomes" id="UP000829720">
    <property type="component" value="Unassembled WGS sequence"/>
</dbReference>
<gene>
    <name evidence="2" type="ORF">AGOR_G00112020</name>
</gene>
<dbReference type="EMBL" id="JAERUA010000009">
    <property type="protein sequence ID" value="KAI1895947.1"/>
    <property type="molecule type" value="Genomic_DNA"/>
</dbReference>
<feature type="compositionally biased region" description="Low complexity" evidence="1">
    <location>
        <begin position="26"/>
        <end position="43"/>
    </location>
</feature>
<evidence type="ECO:0000313" key="3">
    <source>
        <dbReference type="Proteomes" id="UP000829720"/>
    </source>
</evidence>
<reference evidence="2" key="1">
    <citation type="submission" date="2021-01" db="EMBL/GenBank/DDBJ databases">
        <authorList>
            <person name="Zahm M."/>
            <person name="Roques C."/>
            <person name="Cabau C."/>
            <person name="Klopp C."/>
            <person name="Donnadieu C."/>
            <person name="Jouanno E."/>
            <person name="Lampietro C."/>
            <person name="Louis A."/>
            <person name="Herpin A."/>
            <person name="Echchiki A."/>
            <person name="Berthelot C."/>
            <person name="Parey E."/>
            <person name="Roest-Crollius H."/>
            <person name="Braasch I."/>
            <person name="Postlethwait J."/>
            <person name="Bobe J."/>
            <person name="Montfort J."/>
            <person name="Bouchez O."/>
            <person name="Begum T."/>
            <person name="Mejri S."/>
            <person name="Adams A."/>
            <person name="Chen W.-J."/>
            <person name="Guiguen Y."/>
        </authorList>
    </citation>
    <scope>NUCLEOTIDE SEQUENCE</scope>
    <source>
        <tissue evidence="2">Blood</tissue>
    </source>
</reference>
<dbReference type="AlphaFoldDB" id="A0A8T3DKQ2"/>
<evidence type="ECO:0000256" key="1">
    <source>
        <dbReference type="SAM" id="MobiDB-lite"/>
    </source>
</evidence>
<name>A0A8T3DKQ2_9TELE</name>
<comment type="caution">
    <text evidence="2">The sequence shown here is derived from an EMBL/GenBank/DDBJ whole genome shotgun (WGS) entry which is preliminary data.</text>
</comment>
<proteinExistence type="predicted"/>
<protein>
    <submittedName>
        <fullName evidence="2">Uncharacterized protein</fullName>
    </submittedName>
</protein>
<feature type="region of interest" description="Disordered" evidence="1">
    <location>
        <begin position="1"/>
        <end position="58"/>
    </location>
</feature>
<sequence length="103" mass="10733">MEDQQDQGAGGESHTGQRGPPDGDDALTSSASSSTSDLPSSAPEGDRPASRHQSTRTFTGLRLFGRSGSFFQSSTGPLATAMAVLGCLAQSLFTSDTWKDLNH</sequence>
<organism evidence="2 3">
    <name type="scientific">Albula goreensis</name>
    <dbReference type="NCBI Taxonomy" id="1534307"/>
    <lineage>
        <taxon>Eukaryota</taxon>
        <taxon>Metazoa</taxon>
        <taxon>Chordata</taxon>
        <taxon>Craniata</taxon>
        <taxon>Vertebrata</taxon>
        <taxon>Euteleostomi</taxon>
        <taxon>Actinopterygii</taxon>
        <taxon>Neopterygii</taxon>
        <taxon>Teleostei</taxon>
        <taxon>Albuliformes</taxon>
        <taxon>Albulidae</taxon>
        <taxon>Albula</taxon>
    </lineage>
</organism>